<proteinExistence type="predicted"/>
<evidence type="ECO:0008006" key="3">
    <source>
        <dbReference type="Google" id="ProtNLM"/>
    </source>
</evidence>
<dbReference type="InterPro" id="IPR010064">
    <property type="entry name" value="HK97-gp10_tail"/>
</dbReference>
<evidence type="ECO:0000313" key="1">
    <source>
        <dbReference type="EMBL" id="ARS51503.1"/>
    </source>
</evidence>
<dbReference type="RefSeq" id="WP_086620211.1">
    <property type="nucleotide sequence ID" value="NZ_CP021323.1"/>
</dbReference>
<sequence>MADSISFEIEGVNSLNAKLEGVTRDIKYKGGRFALRKAAQLVAEQARENASRLDDPETGRKIADNVAVRWSGKTFKQTGDLHFRVGVLGGGKLRKGNPDTGVGGETPHWRLLELGTEKMPAVPFLRPALAENLQPATNEFVEQYSKAIDRALKRARKQNGGG</sequence>
<evidence type="ECO:0000313" key="2">
    <source>
        <dbReference type="Proteomes" id="UP000250025"/>
    </source>
</evidence>
<accession>A0A2Z2H2X7</accession>
<gene>
    <name evidence="1" type="ORF">B9G99_00135</name>
</gene>
<protein>
    <recommendedName>
        <fullName evidence="3">HK97 gp10 family phage protein</fullName>
    </recommendedName>
</protein>
<organism evidence="1 2">
    <name type="scientific">Kushneria konosiri</name>
    <dbReference type="NCBI Taxonomy" id="698828"/>
    <lineage>
        <taxon>Bacteria</taxon>
        <taxon>Pseudomonadati</taxon>
        <taxon>Pseudomonadota</taxon>
        <taxon>Gammaproteobacteria</taxon>
        <taxon>Oceanospirillales</taxon>
        <taxon>Halomonadaceae</taxon>
        <taxon>Kushneria</taxon>
    </lineage>
</organism>
<dbReference type="EMBL" id="CP021323">
    <property type="protein sequence ID" value="ARS51503.1"/>
    <property type="molecule type" value="Genomic_DNA"/>
</dbReference>
<name>A0A2Z2H2X7_9GAMM</name>
<dbReference type="KEGG" id="kus:B9G99_00135"/>
<keyword evidence="2" id="KW-1185">Reference proteome</keyword>
<dbReference type="AlphaFoldDB" id="A0A2Z2H2X7"/>
<dbReference type="NCBIfam" id="TIGR01725">
    <property type="entry name" value="phge_HK97_gp10"/>
    <property type="match status" value="1"/>
</dbReference>
<dbReference type="Proteomes" id="UP000250025">
    <property type="component" value="Chromosome"/>
</dbReference>
<reference evidence="1 2" key="1">
    <citation type="journal article" date="2017" name="Int. J. Syst. Evol. Microbiol.">
        <title>Kushneria konosiri sp. nov., isolated from the Korean salt-fermented seafood Daemi-jeot.</title>
        <authorList>
            <person name="Yun J.H."/>
            <person name="Park S.K."/>
            <person name="Lee J.Y."/>
            <person name="Jung M.J."/>
            <person name="Bae J.W."/>
        </authorList>
    </citation>
    <scope>NUCLEOTIDE SEQUENCE [LARGE SCALE GENOMIC DNA]</scope>
    <source>
        <strain evidence="1 2">X49</strain>
    </source>
</reference>
<dbReference type="Pfam" id="PF04883">
    <property type="entry name" value="HK97-gp10_like"/>
    <property type="match status" value="1"/>
</dbReference>
<dbReference type="OrthoDB" id="5736381at2"/>